<dbReference type="OrthoDB" id="2498029at2759"/>
<accession>A0A4U0WNF1</accession>
<dbReference type="SUPFAM" id="SSF53474">
    <property type="entry name" value="alpha/beta-Hydrolases"/>
    <property type="match status" value="1"/>
</dbReference>
<dbReference type="InterPro" id="IPR051411">
    <property type="entry name" value="Polyketide_trans_af380"/>
</dbReference>
<evidence type="ECO:0000256" key="1">
    <source>
        <dbReference type="ARBA" id="ARBA00029464"/>
    </source>
</evidence>
<dbReference type="Gene3D" id="3.40.50.1820">
    <property type="entry name" value="alpha/beta hydrolase"/>
    <property type="match status" value="1"/>
</dbReference>
<feature type="domain" description="AB hydrolase-1" evidence="2">
    <location>
        <begin position="48"/>
        <end position="277"/>
    </location>
</feature>
<dbReference type="InterPro" id="IPR000073">
    <property type="entry name" value="AB_hydrolase_1"/>
</dbReference>
<dbReference type="InterPro" id="IPR029058">
    <property type="entry name" value="AB_hydrolase_fold"/>
</dbReference>
<reference evidence="3 4" key="1">
    <citation type="submission" date="2017-03" db="EMBL/GenBank/DDBJ databases">
        <title>Genomes of endolithic fungi from Antarctica.</title>
        <authorList>
            <person name="Coleine C."/>
            <person name="Masonjones S."/>
            <person name="Stajich J.E."/>
        </authorList>
    </citation>
    <scope>NUCLEOTIDE SEQUENCE [LARGE SCALE GENOMIC DNA]</scope>
    <source>
        <strain evidence="3 4">CCFEE 5187</strain>
    </source>
</reference>
<dbReference type="AlphaFoldDB" id="A0A4U0WNF1"/>
<dbReference type="EMBL" id="NAJN01001252">
    <property type="protein sequence ID" value="TKA64531.1"/>
    <property type="molecule type" value="Genomic_DNA"/>
</dbReference>
<organism evidence="3 4">
    <name type="scientific">Cryomyces minteri</name>
    <dbReference type="NCBI Taxonomy" id="331657"/>
    <lineage>
        <taxon>Eukaryota</taxon>
        <taxon>Fungi</taxon>
        <taxon>Dikarya</taxon>
        <taxon>Ascomycota</taxon>
        <taxon>Pezizomycotina</taxon>
        <taxon>Dothideomycetes</taxon>
        <taxon>Dothideomycetes incertae sedis</taxon>
        <taxon>Cryomyces</taxon>
    </lineage>
</organism>
<dbReference type="Gene3D" id="1.10.10.800">
    <property type="match status" value="1"/>
</dbReference>
<name>A0A4U0WNF1_9PEZI</name>
<evidence type="ECO:0000313" key="4">
    <source>
        <dbReference type="Proteomes" id="UP000308768"/>
    </source>
</evidence>
<keyword evidence="4" id="KW-1185">Reference proteome</keyword>
<protein>
    <recommendedName>
        <fullName evidence="2">AB hydrolase-1 domain-containing protein</fullName>
    </recommendedName>
</protein>
<dbReference type="Proteomes" id="UP000308768">
    <property type="component" value="Unassembled WGS sequence"/>
</dbReference>
<evidence type="ECO:0000313" key="3">
    <source>
        <dbReference type="EMBL" id="TKA64531.1"/>
    </source>
</evidence>
<dbReference type="Pfam" id="PF12697">
    <property type="entry name" value="Abhydrolase_6"/>
    <property type="match status" value="1"/>
</dbReference>
<comment type="caution">
    <text evidence="3">The sequence shown here is derived from an EMBL/GenBank/DDBJ whole genome shotgun (WGS) entry which is preliminary data.</text>
</comment>
<evidence type="ECO:0000259" key="2">
    <source>
        <dbReference type="Pfam" id="PF12697"/>
    </source>
</evidence>
<proteinExistence type="inferred from homology"/>
<gene>
    <name evidence="3" type="ORF">B0A49_10085</name>
</gene>
<sequence>MAGRKDVEFPTADGLKLRGWLYSAGEKRPCIILTQGLSGKKEHFLDVFAERFQAAGYAALAYDNRNWGASDGSPRNESDPLLQTRDYSAAFDYAASLPDVDPTKIVFWGSSLAGGNAICAAAVDKRVKAVISQVPFTSGEFVSMAIGPLAGHILADHPQAVNGGSPTMWPVIPESADELQNGTSKAILNTPDVIPFLEALDHKGATTEKSVTLQSLFYMMSHEPKAFIHRISPTPLLMVVGENDLCVPTNLQLAMYQLAAEPKQVHVVRGTGHFGVYYGDKFEENIKVQVDFLNRML</sequence>
<comment type="similarity">
    <text evidence="1">Belongs to the polyketide transferase af380 family.</text>
</comment>
<dbReference type="PANTHER" id="PTHR47751:SF2">
    <property type="entry name" value="DLTD N-TERMINAL DOMAIN PROTEIN (AFU_ORTHOLOGUE AFUA_8G00380)-RELATED"/>
    <property type="match status" value="1"/>
</dbReference>
<dbReference type="PANTHER" id="PTHR47751">
    <property type="entry name" value="SUPERFAMILY HYDROLASE, PUTATIVE (AFU_ORTHOLOGUE AFUA_2G16580)-RELATED"/>
    <property type="match status" value="1"/>
</dbReference>
<dbReference type="STRING" id="331657.A0A4U0WNF1"/>